<keyword evidence="1" id="KW-1133">Transmembrane helix</keyword>
<dbReference type="AlphaFoldDB" id="A0AAW0N1G6"/>
<organism evidence="4 5">
    <name type="scientific">Mugilogobius chulae</name>
    <name type="common">yellowstripe goby</name>
    <dbReference type="NCBI Taxonomy" id="88201"/>
    <lineage>
        <taxon>Eukaryota</taxon>
        <taxon>Metazoa</taxon>
        <taxon>Chordata</taxon>
        <taxon>Craniata</taxon>
        <taxon>Vertebrata</taxon>
        <taxon>Euteleostomi</taxon>
        <taxon>Actinopterygii</taxon>
        <taxon>Neopterygii</taxon>
        <taxon>Teleostei</taxon>
        <taxon>Neoteleostei</taxon>
        <taxon>Acanthomorphata</taxon>
        <taxon>Gobiaria</taxon>
        <taxon>Gobiiformes</taxon>
        <taxon>Gobioidei</taxon>
        <taxon>Gobiidae</taxon>
        <taxon>Gobionellinae</taxon>
        <taxon>Mugilogobius</taxon>
    </lineage>
</organism>
<name>A0AAW0N1G6_9GOBI</name>
<dbReference type="PANTHER" id="PTHR14905:SF18">
    <property type="entry name" value="VON WILLEBRAND FACTOR A DOMAIN-CONTAINING 10, TANDEM DUPLICATE 1-RELATED"/>
    <property type="match status" value="1"/>
</dbReference>
<accession>A0AAW0N1G6</accession>
<dbReference type="Pfam" id="PF23560">
    <property type="entry name" value="GBD_Hemicentin"/>
    <property type="match status" value="1"/>
</dbReference>
<evidence type="ECO:0000259" key="3">
    <source>
        <dbReference type="Pfam" id="PF23619"/>
    </source>
</evidence>
<protein>
    <submittedName>
        <fullName evidence="4">Uncharacterized protein</fullName>
    </submittedName>
</protein>
<comment type="caution">
    <text evidence="4">The sequence shown here is derived from an EMBL/GenBank/DDBJ whole genome shotgun (WGS) entry which is preliminary data.</text>
</comment>
<feature type="transmembrane region" description="Helical" evidence="1">
    <location>
        <begin position="473"/>
        <end position="500"/>
    </location>
</feature>
<keyword evidence="1" id="KW-0472">Membrane</keyword>
<proteinExistence type="predicted"/>
<dbReference type="Pfam" id="PF23619">
    <property type="entry name" value="Ig_VWA7"/>
    <property type="match status" value="1"/>
</dbReference>
<dbReference type="InterPro" id="IPR052577">
    <property type="entry name" value="VWA7"/>
</dbReference>
<feature type="transmembrane region" description="Helical" evidence="1">
    <location>
        <begin position="520"/>
        <end position="540"/>
    </location>
</feature>
<dbReference type="Proteomes" id="UP001460270">
    <property type="component" value="Unassembled WGS sequence"/>
</dbReference>
<evidence type="ECO:0000313" key="4">
    <source>
        <dbReference type="EMBL" id="KAK7889178.1"/>
    </source>
</evidence>
<feature type="transmembrane region" description="Helical" evidence="1">
    <location>
        <begin position="390"/>
        <end position="407"/>
    </location>
</feature>
<evidence type="ECO:0000259" key="2">
    <source>
        <dbReference type="Pfam" id="PF23560"/>
    </source>
</evidence>
<feature type="domain" description="Hemicentin/VWA7 galactose-binding" evidence="2">
    <location>
        <begin position="2"/>
        <end position="97"/>
    </location>
</feature>
<dbReference type="InterPro" id="IPR056475">
    <property type="entry name" value="GBD_Hemicentin/VWA7"/>
</dbReference>
<feature type="transmembrane region" description="Helical" evidence="1">
    <location>
        <begin position="353"/>
        <end position="378"/>
    </location>
</feature>
<keyword evidence="5" id="KW-1185">Reference proteome</keyword>
<keyword evidence="1" id="KW-0812">Transmembrane</keyword>
<gene>
    <name evidence="4" type="ORF">WMY93_024738</name>
</gene>
<sequence length="597" mass="70710">MVTLLHAVRSPGKIETFTFLVDESETRLSVFITGTKAFTLISPSGAVQETITGSLTTGSPETVGNLLVLTLKHEAGQWIINMRSTEPYTLNIKAQSSVSFFIRFMESSEVRSDGYSVKTNQPTAEGSGTLMVVPFGKDAITLKEVNLVYSSTSGQSRGNITGQENNEYLVQFDKIPSEGFTVQVKLEENSGLTKSTSPSYQRQSTANIKPLLISVTASSPATVEPGSTIYTNITVSARDTEGKFTIKATLTPDVGSINSSFTLEVLRNSSTNAIIQSTIASTTAFGTEVIQTVEVKGLSASDSTYAVSTFTVTKEHYSYYYSYLLTTFTTHYYPTYLPPTTTSTTTTPTTTYFYYYFYSFSYYSYYYYYYFLLPYYYYSTYYYFYYHYSYYYLLLHYYYYYYYYYYYSTTTTTPTTTTPTTPTTTTTTLLFLLLLLTYYYFYCHYHFTYCYFYYSSYYHSTTTTPPTPSPTILLLLLLLPLLLLLLVHLLLLLLLSYYYATYYYFYYHYSYYYYHFTYYYFYYYYYYYFFSYYSYYFYYFYYHYPTYYPLTTTYTITLPTTTSYYYSYYHSYYYSYYYYFTYYYFYNYFYYYIYYSS</sequence>
<reference evidence="5" key="1">
    <citation type="submission" date="2024-04" db="EMBL/GenBank/DDBJ databases">
        <title>Salinicola lusitanus LLJ914,a marine bacterium isolated from the Okinawa Trough.</title>
        <authorList>
            <person name="Li J."/>
        </authorList>
    </citation>
    <scope>NUCLEOTIDE SEQUENCE [LARGE SCALE GENOMIC DNA]</scope>
</reference>
<dbReference type="InterPro" id="IPR057615">
    <property type="entry name" value="Ig_VWA7"/>
</dbReference>
<feature type="transmembrane region" description="Helical" evidence="1">
    <location>
        <begin position="427"/>
        <end position="452"/>
    </location>
</feature>
<dbReference type="PANTHER" id="PTHR14905">
    <property type="entry name" value="NG37"/>
    <property type="match status" value="1"/>
</dbReference>
<feature type="domain" description="VWA7 Ig-like" evidence="3">
    <location>
        <begin position="215"/>
        <end position="313"/>
    </location>
</feature>
<feature type="transmembrane region" description="Helical" evidence="1">
    <location>
        <begin position="572"/>
        <end position="593"/>
    </location>
</feature>
<evidence type="ECO:0000313" key="5">
    <source>
        <dbReference type="Proteomes" id="UP001460270"/>
    </source>
</evidence>
<evidence type="ECO:0000256" key="1">
    <source>
        <dbReference type="SAM" id="Phobius"/>
    </source>
</evidence>
<dbReference type="EMBL" id="JBBPFD010000018">
    <property type="protein sequence ID" value="KAK7889178.1"/>
    <property type="molecule type" value="Genomic_DNA"/>
</dbReference>